<dbReference type="Proteomes" id="UP000481876">
    <property type="component" value="Unassembled WGS sequence"/>
</dbReference>
<dbReference type="PROSITE" id="PS51857">
    <property type="entry name" value="CSD_2"/>
    <property type="match status" value="1"/>
</dbReference>
<evidence type="ECO:0000313" key="3">
    <source>
        <dbReference type="Proteomes" id="UP000481876"/>
    </source>
</evidence>
<evidence type="ECO:0000313" key="2">
    <source>
        <dbReference type="EMBL" id="KAB2761980.1"/>
    </source>
</evidence>
<feature type="domain" description="CSD" evidence="1">
    <location>
        <begin position="3"/>
        <end position="62"/>
    </location>
</feature>
<protein>
    <submittedName>
        <fullName evidence="2">Cold shock domain-containing protein</fullName>
    </submittedName>
</protein>
<dbReference type="AlphaFoldDB" id="A0A6L3YZK1"/>
<dbReference type="EMBL" id="WBWS01000033">
    <property type="protein sequence ID" value="KAB2761980.1"/>
    <property type="molecule type" value="Genomic_DNA"/>
</dbReference>
<comment type="caution">
    <text evidence="2">The sequence shown here is derived from an EMBL/GenBank/DDBJ whole genome shotgun (WGS) entry which is preliminary data.</text>
</comment>
<evidence type="ECO:0000259" key="1">
    <source>
        <dbReference type="PROSITE" id="PS51857"/>
    </source>
</evidence>
<gene>
    <name evidence="2" type="ORF">F9L04_23020</name>
</gene>
<dbReference type="InterPro" id="IPR002059">
    <property type="entry name" value="CSP_DNA-bd"/>
</dbReference>
<organism evidence="2 3">
    <name type="scientific">Brucella anthropi</name>
    <name type="common">Ochrobactrum anthropi</name>
    <dbReference type="NCBI Taxonomy" id="529"/>
    <lineage>
        <taxon>Bacteria</taxon>
        <taxon>Pseudomonadati</taxon>
        <taxon>Pseudomonadota</taxon>
        <taxon>Alphaproteobacteria</taxon>
        <taxon>Hyphomicrobiales</taxon>
        <taxon>Brucellaceae</taxon>
        <taxon>Brucella/Ochrobactrum group</taxon>
        <taxon>Brucella</taxon>
    </lineage>
</organism>
<reference evidence="2 3" key="1">
    <citation type="submission" date="2019-09" db="EMBL/GenBank/DDBJ databases">
        <title>Taxonomic organization of the family Brucellaceae based on a phylogenomic approach.</title>
        <authorList>
            <person name="Leclercq S."/>
            <person name="Cloeckaert A."/>
            <person name="Zygmunt M.S."/>
        </authorList>
    </citation>
    <scope>NUCLEOTIDE SEQUENCE [LARGE SCALE GENOMIC DNA]</scope>
    <source>
        <strain evidence="2 3">LMG 3313</strain>
    </source>
</reference>
<proteinExistence type="predicted"/>
<name>A0A6L3YZK1_BRUAN</name>
<dbReference type="Gene3D" id="2.40.50.140">
    <property type="entry name" value="Nucleic acid-binding proteins"/>
    <property type="match status" value="1"/>
</dbReference>
<accession>A0A6L3YZK1</accession>
<dbReference type="GO" id="GO:0003676">
    <property type="term" value="F:nucleic acid binding"/>
    <property type="evidence" value="ECO:0007669"/>
    <property type="project" value="InterPro"/>
</dbReference>
<dbReference type="RefSeq" id="WP_151664323.1">
    <property type="nucleotide sequence ID" value="NZ_CP103345.1"/>
</dbReference>
<dbReference type="InterPro" id="IPR012340">
    <property type="entry name" value="NA-bd_OB-fold"/>
</dbReference>
<dbReference type="SUPFAM" id="SSF50249">
    <property type="entry name" value="Nucleic acid-binding proteins"/>
    <property type="match status" value="1"/>
</dbReference>
<sequence length="78" mass="8286">MNMATGKVLLFHNGYGFIAAEPCNVFFHRSVIDGDTPKAGDTVRYDAVPSGMNSPKATSVRVIDPAVLAEAERVFGAS</sequence>
<dbReference type="Pfam" id="PF00313">
    <property type="entry name" value="CSD"/>
    <property type="match status" value="1"/>
</dbReference>